<proteinExistence type="predicted"/>
<dbReference type="AlphaFoldDB" id="A0A9D3PDV9"/>
<evidence type="ECO:0008006" key="11">
    <source>
        <dbReference type="Google" id="ProtNLM"/>
    </source>
</evidence>
<keyword evidence="1" id="KW-0728">SH3 domain</keyword>
<dbReference type="InterPro" id="IPR027267">
    <property type="entry name" value="AH/BAR_dom_sf"/>
</dbReference>
<feature type="domain" description="Rho-GAP" evidence="7">
    <location>
        <begin position="481"/>
        <end position="671"/>
    </location>
</feature>
<feature type="coiled-coil region" evidence="5">
    <location>
        <begin position="352"/>
        <end position="379"/>
    </location>
</feature>
<feature type="domain" description="F-BAR" evidence="8">
    <location>
        <begin position="19"/>
        <end position="314"/>
    </location>
</feature>
<dbReference type="FunFam" id="1.20.1270.60:FF:000006">
    <property type="entry name" value="SLIT-ROBO Rho GTPase-activating protein 1 isoform 2"/>
    <property type="match status" value="1"/>
</dbReference>
<sequence>MSNPTRFKKDKEIIAEYESQVKEIRAQLVEQQKCLEQQTEMRVQLLQDLQDFFRKKAEIEMEYSRNLEKLAERFMAKTRSTKDHQQYKKDQNLLSPVNCWYLLLNQVRRESKDHATLSDIYLNNVIMRFMQISEDSTRLLKRSKEITFQLQEDLMKILNELYTVMKTYHMYHTESLSAECKLKEAERQEEKQMGRAGDPVFHIRMEDKHQRRSSVKKMEKMKEKRQAKYSENKLKSIKARNEYLLTLEATNSSVFKYYVHDLSDLIDCCDLGYHASLNRALRTYLSAEYNLETSRHEGLDIMENAVDSLDPRSDRQRFMEMYPTAFCPPAKFEFQPHMGDEVCQITAQPPVQAELMLRFQQLQSRLATLKIENEEVKKTSEATLTTLQDMVTIEDYDVSECFHHSRSTESVKSTVSETYLSKPSIAKRRANQQETEQFYFMKFREFLEGSNLISKLQAKHDLLKRTLGEGHRAEYMTTSRGRRNSHIRHQDSGQAIPRVVESCIRFINLYGLQHQGIFRVSGSQVEVNDIKNSFERGNDPLTDEENNHDINSVAGVLKLYFRGLENSLFPKERFNDLISCVRIDNLYERALYIRKILLTVPRSVLIVMRYLFAFLNHLSQYSDENMMDPYNLAICFGPTLMPTPDIQDQVSCQAHVNEIIKTIIIHHETIFPDAKELDGPVYEKCMAGGDYCDSPYSEHGALEEVDQDGGMETHTSEDEGDPIEAIAKFDYRASDDWWEGRHNGIDGLVPHQYIVVQDMDDAFSDSLSQKADSEASSGPPADDKCSGRDMSSPTDRLPEAYISSRHRKRTDPPSRRPPGRPSDGHCTVHPSSQGHSNAPLETGSPGVGHYSPRDLLRGRNHLPLDSPERLRRAGHGGLAGVSRHESLRKTESPPLRRSTSSGQYAGFTQPHGKPLDPETIAQDIEETMNTALNELRELERQSSAKHAPDVVLDTLEQMKNTPAPAPTPASSTESLSPLHSLLLRSTEPGRRGPLPGAGTGPSSDAMSTFKPVVAPRMGVQLKPPPCAPNPWCCPKPAPPSPPPPRLKTPWTRPAQCELPHCVEQEHKQRRFT</sequence>
<dbReference type="SMART" id="SM00055">
    <property type="entry name" value="FCH"/>
    <property type="match status" value="1"/>
</dbReference>
<comment type="caution">
    <text evidence="9">The sequence shown here is derived from an EMBL/GenBank/DDBJ whole genome shotgun (WGS) entry which is preliminary data.</text>
</comment>
<feature type="compositionally biased region" description="Low complexity" evidence="6">
    <location>
        <begin position="968"/>
        <end position="985"/>
    </location>
</feature>
<evidence type="ECO:0000256" key="4">
    <source>
        <dbReference type="PROSITE-ProRule" id="PRU01077"/>
    </source>
</evidence>
<dbReference type="InterPro" id="IPR000198">
    <property type="entry name" value="RhoGAP_dom"/>
</dbReference>
<keyword evidence="3 4" id="KW-0175">Coiled coil</keyword>
<evidence type="ECO:0000256" key="5">
    <source>
        <dbReference type="SAM" id="Coils"/>
    </source>
</evidence>
<dbReference type="PROSITE" id="PS50238">
    <property type="entry name" value="RHOGAP"/>
    <property type="match status" value="1"/>
</dbReference>
<evidence type="ECO:0000313" key="10">
    <source>
        <dbReference type="Proteomes" id="UP001046870"/>
    </source>
</evidence>
<dbReference type="InterPro" id="IPR036028">
    <property type="entry name" value="SH3-like_dom_sf"/>
</dbReference>
<gene>
    <name evidence="9" type="ORF">MATL_G00245610</name>
</gene>
<keyword evidence="10" id="KW-1185">Reference proteome</keyword>
<dbReference type="Pfam" id="PF00611">
    <property type="entry name" value="FCH"/>
    <property type="match status" value="1"/>
</dbReference>
<dbReference type="InterPro" id="IPR001060">
    <property type="entry name" value="FCH_dom"/>
</dbReference>
<evidence type="ECO:0000259" key="8">
    <source>
        <dbReference type="PROSITE" id="PS51741"/>
    </source>
</evidence>
<dbReference type="PROSITE" id="PS51741">
    <property type="entry name" value="F_BAR"/>
    <property type="match status" value="1"/>
</dbReference>
<dbReference type="InterPro" id="IPR051627">
    <property type="entry name" value="SLIT-ROBO_RhoGAP"/>
</dbReference>
<evidence type="ECO:0000256" key="1">
    <source>
        <dbReference type="ARBA" id="ARBA00022443"/>
    </source>
</evidence>
<dbReference type="OrthoDB" id="5981864at2759"/>
<feature type="compositionally biased region" description="Basic and acidic residues" evidence="6">
    <location>
        <begin position="882"/>
        <end position="891"/>
    </location>
</feature>
<feature type="region of interest" description="Disordered" evidence="6">
    <location>
        <begin position="955"/>
        <end position="1009"/>
    </location>
</feature>
<feature type="region of interest" description="Disordered" evidence="6">
    <location>
        <begin position="764"/>
        <end position="930"/>
    </location>
</feature>
<dbReference type="GO" id="GO:0005096">
    <property type="term" value="F:GTPase activator activity"/>
    <property type="evidence" value="ECO:0007669"/>
    <property type="project" value="UniProtKB-KW"/>
</dbReference>
<feature type="region of interest" description="Disordered" evidence="6">
    <location>
        <begin position="207"/>
        <end position="229"/>
    </location>
</feature>
<dbReference type="EMBL" id="JAFDVH010000023">
    <property type="protein sequence ID" value="KAG7455864.1"/>
    <property type="molecule type" value="Genomic_DNA"/>
</dbReference>
<dbReference type="InterPro" id="IPR031160">
    <property type="entry name" value="F_BAR_dom"/>
</dbReference>
<feature type="compositionally biased region" description="Polar residues" evidence="6">
    <location>
        <begin position="765"/>
        <end position="776"/>
    </location>
</feature>
<dbReference type="Gene3D" id="2.30.30.40">
    <property type="entry name" value="SH3 Domains"/>
    <property type="match status" value="1"/>
</dbReference>
<dbReference type="PANTHER" id="PTHR14166">
    <property type="entry name" value="SLIT-ROBO RHO GTPASE ACTIVATING PROTEIN"/>
    <property type="match status" value="1"/>
</dbReference>
<dbReference type="FunFam" id="1.10.555.10:FF:000010">
    <property type="entry name" value="SLIT-ROBO Rho GTPase-activating protein 1 isoform 2"/>
    <property type="match status" value="1"/>
</dbReference>
<dbReference type="SUPFAM" id="SSF48350">
    <property type="entry name" value="GTPase activation domain, GAP"/>
    <property type="match status" value="1"/>
</dbReference>
<organism evidence="9 10">
    <name type="scientific">Megalops atlanticus</name>
    <name type="common">Tarpon</name>
    <name type="synonym">Clupea gigantea</name>
    <dbReference type="NCBI Taxonomy" id="7932"/>
    <lineage>
        <taxon>Eukaryota</taxon>
        <taxon>Metazoa</taxon>
        <taxon>Chordata</taxon>
        <taxon>Craniata</taxon>
        <taxon>Vertebrata</taxon>
        <taxon>Euteleostomi</taxon>
        <taxon>Actinopterygii</taxon>
        <taxon>Neopterygii</taxon>
        <taxon>Teleostei</taxon>
        <taxon>Elopiformes</taxon>
        <taxon>Megalopidae</taxon>
        <taxon>Megalops</taxon>
    </lineage>
</organism>
<dbReference type="Proteomes" id="UP001046870">
    <property type="component" value="Chromosome 23"/>
</dbReference>
<accession>A0A9D3PDV9</accession>
<dbReference type="InterPro" id="IPR008936">
    <property type="entry name" value="Rho_GTPase_activation_prot"/>
</dbReference>
<feature type="compositionally biased region" description="Basic and acidic residues" evidence="6">
    <location>
        <begin position="216"/>
        <end position="229"/>
    </location>
</feature>
<evidence type="ECO:0000313" key="9">
    <source>
        <dbReference type="EMBL" id="KAG7455864.1"/>
    </source>
</evidence>
<dbReference type="Pfam" id="PF00620">
    <property type="entry name" value="RhoGAP"/>
    <property type="match status" value="1"/>
</dbReference>
<dbReference type="SUPFAM" id="SSF103657">
    <property type="entry name" value="BAR/IMD domain-like"/>
    <property type="match status" value="1"/>
</dbReference>
<evidence type="ECO:0000259" key="7">
    <source>
        <dbReference type="PROSITE" id="PS50238"/>
    </source>
</evidence>
<dbReference type="CDD" id="cd04383">
    <property type="entry name" value="RhoGAP_srGAP"/>
    <property type="match status" value="1"/>
</dbReference>
<protein>
    <recommendedName>
        <fullName evidence="11">SLIT-ROBO Rho GTPase activating protein 1</fullName>
    </recommendedName>
</protein>
<reference evidence="9" key="1">
    <citation type="submission" date="2021-01" db="EMBL/GenBank/DDBJ databases">
        <authorList>
            <person name="Zahm M."/>
            <person name="Roques C."/>
            <person name="Cabau C."/>
            <person name="Klopp C."/>
            <person name="Donnadieu C."/>
            <person name="Jouanno E."/>
            <person name="Lampietro C."/>
            <person name="Louis A."/>
            <person name="Herpin A."/>
            <person name="Echchiki A."/>
            <person name="Berthelot C."/>
            <person name="Parey E."/>
            <person name="Roest-Crollius H."/>
            <person name="Braasch I."/>
            <person name="Postlethwait J."/>
            <person name="Bobe J."/>
            <person name="Montfort J."/>
            <person name="Bouchez O."/>
            <person name="Begum T."/>
            <person name="Mejri S."/>
            <person name="Adams A."/>
            <person name="Chen W.-J."/>
            <person name="Guiguen Y."/>
        </authorList>
    </citation>
    <scope>NUCLEOTIDE SEQUENCE</scope>
    <source>
        <strain evidence="9">YG-15Mar2019-1</strain>
        <tissue evidence="9">Brain</tissue>
    </source>
</reference>
<evidence type="ECO:0000256" key="3">
    <source>
        <dbReference type="ARBA" id="ARBA00023054"/>
    </source>
</evidence>
<dbReference type="Gene3D" id="1.10.555.10">
    <property type="entry name" value="Rho GTPase activation protein"/>
    <property type="match status" value="1"/>
</dbReference>
<evidence type="ECO:0000256" key="2">
    <source>
        <dbReference type="ARBA" id="ARBA00022468"/>
    </source>
</evidence>
<dbReference type="SUPFAM" id="SSF50044">
    <property type="entry name" value="SH3-domain"/>
    <property type="match status" value="1"/>
</dbReference>
<evidence type="ECO:0000256" key="6">
    <source>
        <dbReference type="SAM" id="MobiDB-lite"/>
    </source>
</evidence>
<name>A0A9D3PDV9_MEGAT</name>
<dbReference type="SMART" id="SM00324">
    <property type="entry name" value="RhoGAP"/>
    <property type="match status" value="1"/>
</dbReference>
<dbReference type="Gene3D" id="1.20.1270.60">
    <property type="entry name" value="Arfaptin homology (AH) domain/BAR domain"/>
    <property type="match status" value="1"/>
</dbReference>
<dbReference type="GO" id="GO:0007165">
    <property type="term" value="P:signal transduction"/>
    <property type="evidence" value="ECO:0007669"/>
    <property type="project" value="InterPro"/>
</dbReference>
<feature type="coiled-coil region" evidence="5">
    <location>
        <begin position="7"/>
        <end position="34"/>
    </location>
</feature>
<keyword evidence="2" id="KW-0343">GTPase activation</keyword>